<evidence type="ECO:0000256" key="6">
    <source>
        <dbReference type="SAM" id="MobiDB-lite"/>
    </source>
</evidence>
<comment type="subcellular location">
    <subcellularLocation>
        <location evidence="1">Membrane</location>
        <topology evidence="1">Multi-pass membrane protein</topology>
    </subcellularLocation>
</comment>
<keyword evidence="5 7" id="KW-0472">Membrane</keyword>
<feature type="region of interest" description="Disordered" evidence="6">
    <location>
        <begin position="1"/>
        <end position="25"/>
    </location>
</feature>
<dbReference type="SUPFAM" id="SSF103473">
    <property type="entry name" value="MFS general substrate transporter"/>
    <property type="match status" value="1"/>
</dbReference>
<dbReference type="Proteomes" id="UP000774617">
    <property type="component" value="Unassembled WGS sequence"/>
</dbReference>
<evidence type="ECO:0000256" key="3">
    <source>
        <dbReference type="ARBA" id="ARBA00022692"/>
    </source>
</evidence>
<dbReference type="EMBL" id="JAGTJR010000007">
    <property type="protein sequence ID" value="KAH7057277.1"/>
    <property type="molecule type" value="Genomic_DNA"/>
</dbReference>
<feature type="transmembrane region" description="Helical" evidence="7">
    <location>
        <begin position="171"/>
        <end position="192"/>
    </location>
</feature>
<dbReference type="PROSITE" id="PS50850">
    <property type="entry name" value="MFS"/>
    <property type="match status" value="1"/>
</dbReference>
<gene>
    <name evidence="9" type="ORF">B0J12DRAFT_408537</name>
</gene>
<dbReference type="PANTHER" id="PTHR43791:SF91">
    <property type="entry name" value="MAJOR FACILITATOR SUPERFAMILY (MFS) PROFILE DOMAIN-CONTAINING PROTEIN-RELATED"/>
    <property type="match status" value="1"/>
</dbReference>
<evidence type="ECO:0000256" key="5">
    <source>
        <dbReference type="ARBA" id="ARBA00023136"/>
    </source>
</evidence>
<evidence type="ECO:0000256" key="4">
    <source>
        <dbReference type="ARBA" id="ARBA00022989"/>
    </source>
</evidence>
<feature type="transmembrane region" description="Helical" evidence="7">
    <location>
        <begin position="340"/>
        <end position="360"/>
    </location>
</feature>
<feature type="transmembrane region" description="Helical" evidence="7">
    <location>
        <begin position="79"/>
        <end position="98"/>
    </location>
</feature>
<protein>
    <submittedName>
        <fullName evidence="9">Major facilitator superfamily domain-containing protein</fullName>
    </submittedName>
</protein>
<dbReference type="PANTHER" id="PTHR43791">
    <property type="entry name" value="PERMEASE-RELATED"/>
    <property type="match status" value="1"/>
</dbReference>
<keyword evidence="2" id="KW-0813">Transport</keyword>
<feature type="compositionally biased region" description="Polar residues" evidence="6">
    <location>
        <begin position="9"/>
        <end position="18"/>
    </location>
</feature>
<name>A0ABQ8GJ06_9PEZI</name>
<keyword evidence="10" id="KW-1185">Reference proteome</keyword>
<feature type="transmembrane region" description="Helical" evidence="7">
    <location>
        <begin position="282"/>
        <end position="302"/>
    </location>
</feature>
<evidence type="ECO:0000256" key="2">
    <source>
        <dbReference type="ARBA" id="ARBA00022448"/>
    </source>
</evidence>
<evidence type="ECO:0000256" key="7">
    <source>
        <dbReference type="SAM" id="Phobius"/>
    </source>
</evidence>
<feature type="transmembrane region" description="Helical" evidence="7">
    <location>
        <begin position="400"/>
        <end position="420"/>
    </location>
</feature>
<evidence type="ECO:0000313" key="10">
    <source>
        <dbReference type="Proteomes" id="UP000774617"/>
    </source>
</evidence>
<keyword evidence="4 7" id="KW-1133">Transmembrane helix</keyword>
<keyword evidence="3 7" id="KW-0812">Transmembrane</keyword>
<dbReference type="InterPro" id="IPR036259">
    <property type="entry name" value="MFS_trans_sf"/>
</dbReference>
<dbReference type="Gene3D" id="1.20.1250.20">
    <property type="entry name" value="MFS general substrate transporter like domains"/>
    <property type="match status" value="2"/>
</dbReference>
<feature type="transmembrane region" description="Helical" evidence="7">
    <location>
        <begin position="366"/>
        <end position="388"/>
    </location>
</feature>
<reference evidence="9 10" key="1">
    <citation type="journal article" date="2021" name="Nat. Commun.">
        <title>Genetic determinants of endophytism in the Arabidopsis root mycobiome.</title>
        <authorList>
            <person name="Mesny F."/>
            <person name="Miyauchi S."/>
            <person name="Thiergart T."/>
            <person name="Pickel B."/>
            <person name="Atanasova L."/>
            <person name="Karlsson M."/>
            <person name="Huettel B."/>
            <person name="Barry K.W."/>
            <person name="Haridas S."/>
            <person name="Chen C."/>
            <person name="Bauer D."/>
            <person name="Andreopoulos W."/>
            <person name="Pangilinan J."/>
            <person name="LaButti K."/>
            <person name="Riley R."/>
            <person name="Lipzen A."/>
            <person name="Clum A."/>
            <person name="Drula E."/>
            <person name="Henrissat B."/>
            <person name="Kohler A."/>
            <person name="Grigoriev I.V."/>
            <person name="Martin F.M."/>
            <person name="Hacquard S."/>
        </authorList>
    </citation>
    <scope>NUCLEOTIDE SEQUENCE [LARGE SCALE GENOMIC DNA]</scope>
    <source>
        <strain evidence="9 10">MPI-SDFR-AT-0080</strain>
    </source>
</reference>
<comment type="caution">
    <text evidence="9">The sequence shown here is derived from an EMBL/GenBank/DDBJ whole genome shotgun (WGS) entry which is preliminary data.</text>
</comment>
<feature type="transmembrane region" description="Helical" evidence="7">
    <location>
        <begin position="140"/>
        <end position="159"/>
    </location>
</feature>
<feature type="transmembrane region" description="Helical" evidence="7">
    <location>
        <begin position="314"/>
        <end position="333"/>
    </location>
</feature>
<sequence>MEEKYLQPSVESASQDAGNSEERGEVDYERAERALARRLDVRIIPLAMILYLLSFLDRINIGNARLYGLEADLGLRGSQFQTAVSLLFVTYLIIELPSNLIIKKIGPSRWLAFITTSWGIIATLTGLVQNYGGLIACRLLLGLFEGGLFPGLAMYLTIFYTKRELAVRVGYLIVAAAASGAFGGLLATAIGYMDGTAGMRGWRWILIIEGIPTVFVGISCWWLMADSPQTAFYLNTEEKELMVSKHQRQQVEQTASAQQIHKKDVIHALVDWKTWVSAVAQFSSNVMLYGFSTFLPTIIRGINPSWSTPTVQGLTVPCYFLGGSTFMVVAYFSDRYQRRGLPTMIFGTVSLIGYALLMGAEGAKPRYAGCYLAAMGLYVFVGLPIAWLPPNCPRFGKRTTASALQIAFGNLAGIVASYLYPTSDGPRYMRGHAITLGFGVLSVSLHLILWLHYSRMNRKRAAGTEDHLVEGMSAEEINELGDRSPRFVYTV</sequence>
<feature type="transmembrane region" description="Helical" evidence="7">
    <location>
        <begin position="39"/>
        <end position="59"/>
    </location>
</feature>
<feature type="domain" description="Major facilitator superfamily (MFS) profile" evidence="8">
    <location>
        <begin position="43"/>
        <end position="457"/>
    </location>
</feature>
<organism evidence="9 10">
    <name type="scientific">Macrophomina phaseolina</name>
    <dbReference type="NCBI Taxonomy" id="35725"/>
    <lineage>
        <taxon>Eukaryota</taxon>
        <taxon>Fungi</taxon>
        <taxon>Dikarya</taxon>
        <taxon>Ascomycota</taxon>
        <taxon>Pezizomycotina</taxon>
        <taxon>Dothideomycetes</taxon>
        <taxon>Dothideomycetes incertae sedis</taxon>
        <taxon>Botryosphaeriales</taxon>
        <taxon>Botryosphaeriaceae</taxon>
        <taxon>Macrophomina</taxon>
    </lineage>
</organism>
<feature type="transmembrane region" description="Helical" evidence="7">
    <location>
        <begin position="110"/>
        <end position="128"/>
    </location>
</feature>
<proteinExistence type="predicted"/>
<dbReference type="InterPro" id="IPR011701">
    <property type="entry name" value="MFS"/>
</dbReference>
<evidence type="ECO:0000259" key="8">
    <source>
        <dbReference type="PROSITE" id="PS50850"/>
    </source>
</evidence>
<dbReference type="InterPro" id="IPR020846">
    <property type="entry name" value="MFS_dom"/>
</dbReference>
<dbReference type="Pfam" id="PF07690">
    <property type="entry name" value="MFS_1"/>
    <property type="match status" value="1"/>
</dbReference>
<accession>A0ABQ8GJ06</accession>
<feature type="transmembrane region" description="Helical" evidence="7">
    <location>
        <begin position="432"/>
        <end position="451"/>
    </location>
</feature>
<feature type="transmembrane region" description="Helical" evidence="7">
    <location>
        <begin position="204"/>
        <end position="224"/>
    </location>
</feature>
<evidence type="ECO:0000313" key="9">
    <source>
        <dbReference type="EMBL" id="KAH7057277.1"/>
    </source>
</evidence>
<evidence type="ECO:0000256" key="1">
    <source>
        <dbReference type="ARBA" id="ARBA00004141"/>
    </source>
</evidence>